<reference evidence="1" key="1">
    <citation type="submission" date="2014-11" db="EMBL/GenBank/DDBJ databases">
        <authorList>
            <person name="Amaro Gonzalez C."/>
        </authorList>
    </citation>
    <scope>NUCLEOTIDE SEQUENCE</scope>
</reference>
<reference evidence="1" key="2">
    <citation type="journal article" date="2015" name="Fish Shellfish Immunol.">
        <title>Early steps in the European eel (Anguilla anguilla)-Vibrio vulnificus interaction in the gills: Role of the RtxA13 toxin.</title>
        <authorList>
            <person name="Callol A."/>
            <person name="Pajuelo D."/>
            <person name="Ebbesson L."/>
            <person name="Teles M."/>
            <person name="MacKenzie S."/>
            <person name="Amaro C."/>
        </authorList>
    </citation>
    <scope>NUCLEOTIDE SEQUENCE</scope>
</reference>
<sequence>MLYHNYANATAAFTVPLLPRPLSPKQKQCICYILSTLSNLHHFYPRLPKPLHSNVIKAPRVSW</sequence>
<dbReference type="AlphaFoldDB" id="A0A0E9XFR1"/>
<accession>A0A0E9XFR1</accession>
<protein>
    <submittedName>
        <fullName evidence="1">Uncharacterized protein</fullName>
    </submittedName>
</protein>
<name>A0A0E9XFR1_ANGAN</name>
<evidence type="ECO:0000313" key="1">
    <source>
        <dbReference type="EMBL" id="JAI00519.1"/>
    </source>
</evidence>
<organism evidence="1">
    <name type="scientific">Anguilla anguilla</name>
    <name type="common">European freshwater eel</name>
    <name type="synonym">Muraena anguilla</name>
    <dbReference type="NCBI Taxonomy" id="7936"/>
    <lineage>
        <taxon>Eukaryota</taxon>
        <taxon>Metazoa</taxon>
        <taxon>Chordata</taxon>
        <taxon>Craniata</taxon>
        <taxon>Vertebrata</taxon>
        <taxon>Euteleostomi</taxon>
        <taxon>Actinopterygii</taxon>
        <taxon>Neopterygii</taxon>
        <taxon>Teleostei</taxon>
        <taxon>Anguilliformes</taxon>
        <taxon>Anguillidae</taxon>
        <taxon>Anguilla</taxon>
    </lineage>
</organism>
<proteinExistence type="predicted"/>
<dbReference type="EMBL" id="GBXM01008059">
    <property type="protein sequence ID" value="JAI00519.1"/>
    <property type="molecule type" value="Transcribed_RNA"/>
</dbReference>